<sequence>MQSSLELSRRGGDKPTPSRQTQLNSVWPLEFRVFDHVCEIRTKPANGIALKQHLKTALETRFFKHDDCPHQQTLARTIRQVVIPHPRCSQRYEFAFVRQGIQEIPSDGYCARVRTDVFAHQCGSRWV</sequence>
<name>A0A6G0XE15_9STRA</name>
<keyword evidence="3" id="KW-1185">Reference proteome</keyword>
<comment type="caution">
    <text evidence="2">The sequence shown here is derived from an EMBL/GenBank/DDBJ whole genome shotgun (WGS) entry which is preliminary data.</text>
</comment>
<dbReference type="Proteomes" id="UP000481153">
    <property type="component" value="Unassembled WGS sequence"/>
</dbReference>
<reference evidence="2 3" key="1">
    <citation type="submission" date="2019-07" db="EMBL/GenBank/DDBJ databases">
        <title>Genomics analysis of Aphanomyces spp. identifies a new class of oomycete effector associated with host adaptation.</title>
        <authorList>
            <person name="Gaulin E."/>
        </authorList>
    </citation>
    <scope>NUCLEOTIDE SEQUENCE [LARGE SCALE GENOMIC DNA]</scope>
    <source>
        <strain evidence="2 3">ATCC 201684</strain>
    </source>
</reference>
<organism evidence="2 3">
    <name type="scientific">Aphanomyces euteiches</name>
    <dbReference type="NCBI Taxonomy" id="100861"/>
    <lineage>
        <taxon>Eukaryota</taxon>
        <taxon>Sar</taxon>
        <taxon>Stramenopiles</taxon>
        <taxon>Oomycota</taxon>
        <taxon>Saprolegniomycetes</taxon>
        <taxon>Saprolegniales</taxon>
        <taxon>Verrucalvaceae</taxon>
        <taxon>Aphanomyces</taxon>
    </lineage>
</organism>
<protein>
    <submittedName>
        <fullName evidence="2">Uncharacterized protein</fullName>
    </submittedName>
</protein>
<proteinExistence type="predicted"/>
<evidence type="ECO:0000256" key="1">
    <source>
        <dbReference type="SAM" id="MobiDB-lite"/>
    </source>
</evidence>
<evidence type="ECO:0000313" key="3">
    <source>
        <dbReference type="Proteomes" id="UP000481153"/>
    </source>
</evidence>
<feature type="region of interest" description="Disordered" evidence="1">
    <location>
        <begin position="1"/>
        <end position="21"/>
    </location>
</feature>
<evidence type="ECO:0000313" key="2">
    <source>
        <dbReference type="EMBL" id="KAF0738310.1"/>
    </source>
</evidence>
<dbReference type="EMBL" id="VJMJ01000077">
    <property type="protein sequence ID" value="KAF0738310.1"/>
    <property type="molecule type" value="Genomic_DNA"/>
</dbReference>
<gene>
    <name evidence="2" type="ORF">Ae201684_005867</name>
</gene>
<dbReference type="AlphaFoldDB" id="A0A6G0XE15"/>
<accession>A0A6G0XE15</accession>